<evidence type="ECO:0000256" key="7">
    <source>
        <dbReference type="ARBA" id="ARBA00044550"/>
    </source>
</evidence>
<dbReference type="SMART" id="SM00487">
    <property type="entry name" value="DEXDc"/>
    <property type="match status" value="1"/>
</dbReference>
<gene>
    <name evidence="10" type="ORF">E1I69_01690</name>
</gene>
<dbReference type="NCBIfam" id="TIGR00614">
    <property type="entry name" value="recQ_fam"/>
    <property type="match status" value="1"/>
</dbReference>
<dbReference type="GO" id="GO:0043138">
    <property type="term" value="F:3'-5' DNA helicase activity"/>
    <property type="evidence" value="ECO:0007669"/>
    <property type="project" value="TreeGrafter"/>
</dbReference>
<evidence type="ECO:0000313" key="10">
    <source>
        <dbReference type="EMBL" id="THE15051.1"/>
    </source>
</evidence>
<organism evidence="10 11">
    <name type="scientific">Bacillus timonensis</name>
    <dbReference type="NCBI Taxonomy" id="1033734"/>
    <lineage>
        <taxon>Bacteria</taxon>
        <taxon>Bacillati</taxon>
        <taxon>Bacillota</taxon>
        <taxon>Bacilli</taxon>
        <taxon>Bacillales</taxon>
        <taxon>Bacillaceae</taxon>
        <taxon>Bacillus</taxon>
    </lineage>
</organism>
<dbReference type="GO" id="GO:0016787">
    <property type="term" value="F:hydrolase activity"/>
    <property type="evidence" value="ECO:0007669"/>
    <property type="project" value="UniProtKB-KW"/>
</dbReference>
<dbReference type="PROSITE" id="PS51194">
    <property type="entry name" value="HELICASE_CTER"/>
    <property type="match status" value="1"/>
</dbReference>
<dbReference type="InterPro" id="IPR002464">
    <property type="entry name" value="DNA/RNA_helicase_DEAH_CS"/>
</dbReference>
<keyword evidence="3 10" id="KW-0347">Helicase</keyword>
<dbReference type="GO" id="GO:0030894">
    <property type="term" value="C:replisome"/>
    <property type="evidence" value="ECO:0007669"/>
    <property type="project" value="TreeGrafter"/>
</dbReference>
<dbReference type="RefSeq" id="WP_136377904.1">
    <property type="nucleotide sequence ID" value="NZ_SLUB01000002.1"/>
</dbReference>
<dbReference type="InterPro" id="IPR001650">
    <property type="entry name" value="Helicase_C-like"/>
</dbReference>
<proteinExistence type="predicted"/>
<dbReference type="Gene3D" id="1.10.10.10">
    <property type="entry name" value="Winged helix-like DNA-binding domain superfamily/Winged helix DNA-binding domain"/>
    <property type="match status" value="1"/>
</dbReference>
<dbReference type="PANTHER" id="PTHR13710">
    <property type="entry name" value="DNA HELICASE RECQ FAMILY MEMBER"/>
    <property type="match status" value="1"/>
</dbReference>
<evidence type="ECO:0000256" key="5">
    <source>
        <dbReference type="ARBA" id="ARBA00023125"/>
    </source>
</evidence>
<dbReference type="CDD" id="cd17920">
    <property type="entry name" value="DEXHc_RecQ"/>
    <property type="match status" value="1"/>
</dbReference>
<dbReference type="SUPFAM" id="SSF52540">
    <property type="entry name" value="P-loop containing nucleoside triphosphate hydrolases"/>
    <property type="match status" value="1"/>
</dbReference>
<keyword evidence="2" id="KW-0378">Hydrolase</keyword>
<keyword evidence="11" id="KW-1185">Reference proteome</keyword>
<feature type="domain" description="Helicase C-terminal" evidence="9">
    <location>
        <begin position="215"/>
        <end position="369"/>
    </location>
</feature>
<dbReference type="InterPro" id="IPR004589">
    <property type="entry name" value="DNA_helicase_ATP-dep_RecQ"/>
</dbReference>
<evidence type="ECO:0000256" key="4">
    <source>
        <dbReference type="ARBA" id="ARBA00022840"/>
    </source>
</evidence>
<evidence type="ECO:0000259" key="8">
    <source>
        <dbReference type="PROSITE" id="PS51192"/>
    </source>
</evidence>
<keyword evidence="5" id="KW-0238">DNA-binding</keyword>
<dbReference type="InterPro" id="IPR014001">
    <property type="entry name" value="Helicase_ATP-bd"/>
</dbReference>
<dbReference type="STRING" id="1033734.GCA_000285535_04157"/>
<dbReference type="Gene3D" id="3.40.50.300">
    <property type="entry name" value="P-loop containing nucleotide triphosphate hydrolases"/>
    <property type="match status" value="2"/>
</dbReference>
<reference evidence="10 11" key="1">
    <citation type="journal article" date="2019" name="Indoor Air">
        <title>Impacts of indoor surface finishes on bacterial viability.</title>
        <authorList>
            <person name="Hu J."/>
            <person name="Maamar S.B."/>
            <person name="Glawe A.J."/>
            <person name="Gottel N."/>
            <person name="Gilbert J.A."/>
            <person name="Hartmann E.M."/>
        </authorList>
    </citation>
    <scope>NUCLEOTIDE SEQUENCE [LARGE SCALE GENOMIC DNA]</scope>
    <source>
        <strain evidence="10 11">AF060A6</strain>
    </source>
</reference>
<dbReference type="FunFam" id="3.40.50.300:FF:001363">
    <property type="entry name" value="ATP-dependent DNA helicase RecQ"/>
    <property type="match status" value="1"/>
</dbReference>
<comment type="caution">
    <text evidence="10">The sequence shown here is derived from an EMBL/GenBank/DDBJ whole genome shotgun (WGS) entry which is preliminary data.</text>
</comment>
<evidence type="ECO:0000256" key="2">
    <source>
        <dbReference type="ARBA" id="ARBA00022801"/>
    </source>
</evidence>
<dbReference type="GO" id="GO:0005737">
    <property type="term" value="C:cytoplasm"/>
    <property type="evidence" value="ECO:0007669"/>
    <property type="project" value="TreeGrafter"/>
</dbReference>
<evidence type="ECO:0000313" key="11">
    <source>
        <dbReference type="Proteomes" id="UP000306477"/>
    </source>
</evidence>
<keyword evidence="1" id="KW-0547">Nucleotide-binding</keyword>
<dbReference type="GO" id="GO:0005524">
    <property type="term" value="F:ATP binding"/>
    <property type="evidence" value="ECO:0007669"/>
    <property type="project" value="UniProtKB-KW"/>
</dbReference>
<protein>
    <recommendedName>
        <fullName evidence="6">ATP-dependent DNA helicase RecQ</fullName>
    </recommendedName>
    <alternativeName>
        <fullName evidence="7">DNA 3'-5' helicase RecQ</fullName>
    </alternativeName>
</protein>
<dbReference type="PROSITE" id="PS00690">
    <property type="entry name" value="DEAH_ATP_HELICASE"/>
    <property type="match status" value="1"/>
</dbReference>
<accession>A0A4S3PYQ7</accession>
<name>A0A4S3PYQ7_9BACI</name>
<dbReference type="InterPro" id="IPR011545">
    <property type="entry name" value="DEAD/DEAH_box_helicase_dom"/>
</dbReference>
<dbReference type="InterPro" id="IPR036388">
    <property type="entry name" value="WH-like_DNA-bd_sf"/>
</dbReference>
<evidence type="ECO:0000256" key="1">
    <source>
        <dbReference type="ARBA" id="ARBA00022741"/>
    </source>
</evidence>
<dbReference type="GO" id="GO:0006310">
    <property type="term" value="P:DNA recombination"/>
    <property type="evidence" value="ECO:0007669"/>
    <property type="project" value="InterPro"/>
</dbReference>
<dbReference type="AlphaFoldDB" id="A0A4S3PYQ7"/>
<evidence type="ECO:0000256" key="6">
    <source>
        <dbReference type="ARBA" id="ARBA00044535"/>
    </source>
</evidence>
<dbReference type="Pfam" id="PF16124">
    <property type="entry name" value="RecQ_Zn_bind"/>
    <property type="match status" value="1"/>
</dbReference>
<dbReference type="Pfam" id="PF00271">
    <property type="entry name" value="Helicase_C"/>
    <property type="match status" value="1"/>
</dbReference>
<sequence>MNLREILIEKFNHTSFRKGQEEIIEDILCGHDVIALLPTGGGKSLCYQLPAQILDGSVLIISPLVALMEDQVLQLKKMGEKRVIALNSFLSYEKKRKIIPGLHKYKYIFASPEILQSKFLMNRLKGIHFSLFVVDEAHCISQWGHDFRPDYSRLGDIRKMIGSPPCLALTATATKEVFEDIKGTLQLTKPNMHIHSIDRPNIAIAVKKVDSLENKKEELLKYAKELQGPGIVYFSSRIMAENIAQYLKDNGFERVAFYHGGMEQEKRMLIQEQFIHNQLSIICCTNAFGMGIDKPDIRFVIHFHYPSQMEAYLQEIGRAGRDGKPSAAILLYHEMDHEIPEVLIKYELPTIEQTQLVVDYMNQEIKDKGAFIYTKTVEEYFLTVFSVSEVQWRFIQLYLALDEVIKTPVNVKTAIYIVEEAARKRYIYKLNKLKMMENWIKTQKCRREAILAYFNEEVEKKPSSCCDLCEIDWDMYKRKFNEENEWKPASWRQELQRIFHRNG</sequence>
<keyword evidence="4" id="KW-0067">ATP-binding</keyword>
<feature type="domain" description="Helicase ATP-binding" evidence="8">
    <location>
        <begin position="24"/>
        <end position="191"/>
    </location>
</feature>
<dbReference type="OrthoDB" id="9763310at2"/>
<dbReference type="PROSITE" id="PS51192">
    <property type="entry name" value="HELICASE_ATP_BIND_1"/>
    <property type="match status" value="1"/>
</dbReference>
<dbReference type="GO" id="GO:0043590">
    <property type="term" value="C:bacterial nucleoid"/>
    <property type="evidence" value="ECO:0007669"/>
    <property type="project" value="TreeGrafter"/>
</dbReference>
<dbReference type="GO" id="GO:0003677">
    <property type="term" value="F:DNA binding"/>
    <property type="evidence" value="ECO:0007669"/>
    <property type="project" value="UniProtKB-KW"/>
</dbReference>
<dbReference type="EMBL" id="SLUB01000002">
    <property type="protein sequence ID" value="THE15051.1"/>
    <property type="molecule type" value="Genomic_DNA"/>
</dbReference>
<dbReference type="Proteomes" id="UP000306477">
    <property type="component" value="Unassembled WGS sequence"/>
</dbReference>
<dbReference type="Pfam" id="PF00270">
    <property type="entry name" value="DEAD"/>
    <property type="match status" value="1"/>
</dbReference>
<dbReference type="InterPro" id="IPR027417">
    <property type="entry name" value="P-loop_NTPase"/>
</dbReference>
<dbReference type="GO" id="GO:0006281">
    <property type="term" value="P:DNA repair"/>
    <property type="evidence" value="ECO:0007669"/>
    <property type="project" value="TreeGrafter"/>
</dbReference>
<dbReference type="SMART" id="SM00490">
    <property type="entry name" value="HELICc"/>
    <property type="match status" value="1"/>
</dbReference>
<dbReference type="GO" id="GO:0009378">
    <property type="term" value="F:four-way junction helicase activity"/>
    <property type="evidence" value="ECO:0007669"/>
    <property type="project" value="TreeGrafter"/>
</dbReference>
<dbReference type="InterPro" id="IPR032284">
    <property type="entry name" value="RecQ_Zn-bd"/>
</dbReference>
<evidence type="ECO:0000256" key="3">
    <source>
        <dbReference type="ARBA" id="ARBA00022806"/>
    </source>
</evidence>
<evidence type="ECO:0000259" key="9">
    <source>
        <dbReference type="PROSITE" id="PS51194"/>
    </source>
</evidence>
<dbReference type="PANTHER" id="PTHR13710:SF84">
    <property type="entry name" value="ATP-DEPENDENT DNA HELICASE RECS-RELATED"/>
    <property type="match status" value="1"/>
</dbReference>